<proteinExistence type="inferred from homology"/>
<dbReference type="Proteomes" id="UP001274896">
    <property type="component" value="Unassembled WGS sequence"/>
</dbReference>
<comment type="subcellular location">
    <subcellularLocation>
        <location evidence="1">Membrane</location>
        <topology evidence="1">Multi-pass membrane protein</topology>
    </subcellularLocation>
</comment>
<dbReference type="GO" id="GO:0016887">
    <property type="term" value="F:ATP hydrolysis activity"/>
    <property type="evidence" value="ECO:0007669"/>
    <property type="project" value="InterPro"/>
</dbReference>
<evidence type="ECO:0000256" key="4">
    <source>
        <dbReference type="ARBA" id="ARBA00022741"/>
    </source>
</evidence>
<keyword evidence="5" id="KW-0067">ATP-binding</keyword>
<accession>A0AAE0R3H3</accession>
<dbReference type="InterPro" id="IPR017871">
    <property type="entry name" value="ABC_transporter-like_CS"/>
</dbReference>
<evidence type="ECO:0000256" key="8">
    <source>
        <dbReference type="ARBA" id="ARBA00024363"/>
    </source>
</evidence>
<dbReference type="SMART" id="SM00382">
    <property type="entry name" value="AAA"/>
    <property type="match status" value="1"/>
</dbReference>
<evidence type="ECO:0000259" key="10">
    <source>
        <dbReference type="PROSITE" id="PS50893"/>
    </source>
</evidence>
<reference evidence="11" key="1">
    <citation type="submission" date="2023-06" db="EMBL/GenBank/DDBJ databases">
        <title>Male Hemibagrus guttatus genome.</title>
        <authorList>
            <person name="Bian C."/>
        </authorList>
    </citation>
    <scope>NUCLEOTIDE SEQUENCE</scope>
    <source>
        <strain evidence="11">Male_cb2023</strain>
        <tissue evidence="11">Muscle</tissue>
    </source>
</reference>
<evidence type="ECO:0000256" key="7">
    <source>
        <dbReference type="ARBA" id="ARBA00023136"/>
    </source>
</evidence>
<evidence type="ECO:0000313" key="11">
    <source>
        <dbReference type="EMBL" id="KAK3542904.1"/>
    </source>
</evidence>
<evidence type="ECO:0000256" key="1">
    <source>
        <dbReference type="ARBA" id="ARBA00004141"/>
    </source>
</evidence>
<dbReference type="GO" id="GO:0005774">
    <property type="term" value="C:vacuolar membrane"/>
    <property type="evidence" value="ECO:0007669"/>
    <property type="project" value="TreeGrafter"/>
</dbReference>
<dbReference type="PANTHER" id="PTHR24221">
    <property type="entry name" value="ATP-BINDING CASSETTE SUB-FAMILY B"/>
    <property type="match status" value="1"/>
</dbReference>
<name>A0AAE0R3H3_9TELE</name>
<gene>
    <name evidence="11" type="ORF">QTP70_006524</name>
</gene>
<evidence type="ECO:0000313" key="12">
    <source>
        <dbReference type="Proteomes" id="UP001274896"/>
    </source>
</evidence>
<dbReference type="EMBL" id="JAUCMX010000006">
    <property type="protein sequence ID" value="KAK3542904.1"/>
    <property type="molecule type" value="Genomic_DNA"/>
</dbReference>
<organism evidence="11 12">
    <name type="scientific">Hemibagrus guttatus</name>
    <dbReference type="NCBI Taxonomy" id="175788"/>
    <lineage>
        <taxon>Eukaryota</taxon>
        <taxon>Metazoa</taxon>
        <taxon>Chordata</taxon>
        <taxon>Craniata</taxon>
        <taxon>Vertebrata</taxon>
        <taxon>Euteleostomi</taxon>
        <taxon>Actinopterygii</taxon>
        <taxon>Neopterygii</taxon>
        <taxon>Teleostei</taxon>
        <taxon>Ostariophysi</taxon>
        <taxon>Siluriformes</taxon>
        <taxon>Bagridae</taxon>
        <taxon>Hemibagrus</taxon>
    </lineage>
</organism>
<dbReference type="SUPFAM" id="SSF52540">
    <property type="entry name" value="P-loop containing nucleoside triphosphate hydrolases"/>
    <property type="match status" value="1"/>
</dbReference>
<dbReference type="InterPro" id="IPR039421">
    <property type="entry name" value="Type_1_exporter"/>
</dbReference>
<comment type="similarity">
    <text evidence="8">Belongs to the ABC transporter superfamily. ABCB family. Heavy Metal importer (TC 3.A.1.210) subfamily.</text>
</comment>
<dbReference type="InterPro" id="IPR027417">
    <property type="entry name" value="P-loop_NTPase"/>
</dbReference>
<evidence type="ECO:0000256" key="2">
    <source>
        <dbReference type="ARBA" id="ARBA00022448"/>
    </source>
</evidence>
<evidence type="ECO:0000256" key="9">
    <source>
        <dbReference type="SAM" id="MobiDB-lite"/>
    </source>
</evidence>
<dbReference type="GO" id="GO:0005524">
    <property type="term" value="F:ATP binding"/>
    <property type="evidence" value="ECO:0007669"/>
    <property type="project" value="UniProtKB-KW"/>
</dbReference>
<sequence length="238" mass="26221">MYTIENVFVNVGQSGSGKSTIIRLLFRFYDVQEGCILVDGQDISKVKQSSLRSYIGVVPQDTVLFNDNIRENIRYGRISATDQEVEDAALAADIHHKILSLPDGYDTQVGERGLKLSGGEKQRVAIARTILKAPRIILLDEATSALDTQTERNIQASLTRVCASRTTIVVAHRLSTIIASDLILVLHEGQIVERGRHEELLAMQGLYSAMWQKQQQQQDLEPGASSDTGPGKSEGSKE</sequence>
<keyword evidence="3" id="KW-0812">Transmembrane</keyword>
<dbReference type="Gene3D" id="3.40.50.300">
    <property type="entry name" value="P-loop containing nucleotide triphosphate hydrolases"/>
    <property type="match status" value="1"/>
</dbReference>
<comment type="caution">
    <text evidence="11">The sequence shown here is derived from an EMBL/GenBank/DDBJ whole genome shotgun (WGS) entry which is preliminary data.</text>
</comment>
<keyword evidence="12" id="KW-1185">Reference proteome</keyword>
<dbReference type="PROSITE" id="PS50893">
    <property type="entry name" value="ABC_TRANSPORTER_2"/>
    <property type="match status" value="1"/>
</dbReference>
<dbReference type="InterPro" id="IPR003439">
    <property type="entry name" value="ABC_transporter-like_ATP-bd"/>
</dbReference>
<dbReference type="GO" id="GO:0020037">
    <property type="term" value="F:heme binding"/>
    <property type="evidence" value="ECO:0007669"/>
    <property type="project" value="TreeGrafter"/>
</dbReference>
<dbReference type="AlphaFoldDB" id="A0AAE0R3H3"/>
<evidence type="ECO:0000256" key="6">
    <source>
        <dbReference type="ARBA" id="ARBA00022989"/>
    </source>
</evidence>
<dbReference type="PANTHER" id="PTHR24221:SF654">
    <property type="entry name" value="ATP-BINDING CASSETTE SUB-FAMILY B MEMBER 6"/>
    <property type="match status" value="1"/>
</dbReference>
<keyword evidence="7" id="KW-0472">Membrane</keyword>
<evidence type="ECO:0000256" key="5">
    <source>
        <dbReference type="ARBA" id="ARBA00022840"/>
    </source>
</evidence>
<keyword evidence="2" id="KW-0813">Transport</keyword>
<dbReference type="PROSITE" id="PS00211">
    <property type="entry name" value="ABC_TRANSPORTER_1"/>
    <property type="match status" value="1"/>
</dbReference>
<evidence type="ECO:0000256" key="3">
    <source>
        <dbReference type="ARBA" id="ARBA00022692"/>
    </source>
</evidence>
<dbReference type="Pfam" id="PF00005">
    <property type="entry name" value="ABC_tran"/>
    <property type="match status" value="1"/>
</dbReference>
<keyword evidence="4" id="KW-0547">Nucleotide-binding</keyword>
<keyword evidence="6" id="KW-1133">Transmembrane helix</keyword>
<dbReference type="FunFam" id="3.40.50.300:FF:000186">
    <property type="entry name" value="ATP-binding cassette sub-family B member 7, mitochondrial"/>
    <property type="match status" value="1"/>
</dbReference>
<dbReference type="InterPro" id="IPR003593">
    <property type="entry name" value="AAA+_ATPase"/>
</dbReference>
<feature type="domain" description="ABC transporter" evidence="10">
    <location>
        <begin position="2"/>
        <end position="213"/>
    </location>
</feature>
<feature type="region of interest" description="Disordered" evidence="9">
    <location>
        <begin position="213"/>
        <end position="238"/>
    </location>
</feature>
<dbReference type="GO" id="GO:0015439">
    <property type="term" value="F:ABC-type heme transporter activity"/>
    <property type="evidence" value="ECO:0007669"/>
    <property type="project" value="TreeGrafter"/>
</dbReference>
<protein>
    <recommendedName>
        <fullName evidence="10">ABC transporter domain-containing protein</fullName>
    </recommendedName>
</protein>